<evidence type="ECO:0000313" key="3">
    <source>
        <dbReference type="EMBL" id="PNY26057.1"/>
    </source>
</evidence>
<feature type="compositionally biased region" description="Polar residues" evidence="2">
    <location>
        <begin position="992"/>
        <end position="1017"/>
    </location>
</feature>
<evidence type="ECO:0000256" key="2">
    <source>
        <dbReference type="SAM" id="MobiDB-lite"/>
    </source>
</evidence>
<dbReference type="PANTHER" id="PTHR47766:SF1">
    <property type="entry name" value="PROTEIN EFR3"/>
    <property type="match status" value="1"/>
</dbReference>
<dbReference type="PANTHER" id="PTHR47766">
    <property type="entry name" value="PROTEIN EFR3"/>
    <property type="match status" value="1"/>
</dbReference>
<keyword evidence="4" id="KW-1185">Reference proteome</keyword>
<feature type="region of interest" description="Disordered" evidence="2">
    <location>
        <begin position="593"/>
        <end position="629"/>
    </location>
</feature>
<accession>A0A2K3QEU2</accession>
<dbReference type="EMBL" id="NRSZ01000617">
    <property type="protein sequence ID" value="PNY26057.1"/>
    <property type="molecule type" value="Genomic_DNA"/>
</dbReference>
<feature type="region of interest" description="Disordered" evidence="2">
    <location>
        <begin position="475"/>
        <end position="509"/>
    </location>
</feature>
<sequence>MNAIQEKCRPKHQVLVLRCYPRTTKGAVDVKPNSSELSYLLFYATSRRSKIQKIGAFLEKKTASDVWRMRIGNVQVTLGILAALVEKSPKDVTLIAPCILKILDLVLRSDDITMIESSLLTFDAFCEHHDASSLFADHEYLQQYQSVVRSYAQLASSRHVPAKGPVSRPVQMRWRNAGLDAIKCIAASDALSSVTGRQIDVIVPMVLENLWTDDDDFLDVLLERVQMGERSDAERLLRRRTSAATVRTADMPGDANPLAFSGTALDVDKVAEEDIGVLATQCLKSIFVFPNRAQVHAATLALLRFISQRVAQDEPVLTREGGTGRDAGWAIKMYGFVARWAPVQDRYVILLAALDTMMKTPLKEDTLRQHLTLTAMMQSLLRSDTNLIGLSVMDVLLSLVKQIKKLFQLRNGSGHDGSQSDDKTDAERDHATRTQRKDLLERLEACIGDLATHVYYADQISDMVSALVGRLKPGRSSSISSIPHGDKADGNENGGPASSAVDLSGSQTPPSETYFSYKAGRASALRMIRAILLVANVKTNMGGSKDLTRHRVPVTVWDGTQWLLREPDGLVRKAYVDALVTWLDRETTLEDSNAQDETVVQHRPPVKNGRELPNARRAVSNASNRERQPRGRRCQFLPLLHVAIYDGALQFVDFDTDIALLHILLTKLVFRLGVNSVRFGVPMIYRLQEDVQDLGQPIHKVRIAALCHGYFWALTERFDFDSSVVGRAIQNEIIRRRSKSFWVDGVSIPPPTVEQTGMPGHATSQPAWDLSALETEELLPFDDRTSLVECIATGYQETCLSPPTSPAASPGRAMSIPTLGSSMNPTPAVGWRRELPDGFRETMLAEWSRDSAIAALAEAKAESLDGSRTGTSGTNQNRLAVGAAGANGNGHQPVSPYGSMQNLRPYSSQAHGDRLNSMTRLRKTSVRSALTPSVSMSSKAGIASVEQLKMILSGNASPQTAGIPGLEDDSDESMVSCEYSPSEGSCSPAAAATSTGDALSRTTSGSFKRGPLTSNPLNEHEPSCQPDREGEDDVPPVPPLPNLSSLSTKGSIPQGDISVQDYAAKPSRRNMSGRGADSMRGRSLRSRDDSGRGMDLQELLRGIDSRSGEGSLGSLTKPPY</sequence>
<reference evidence="3 4" key="1">
    <citation type="submission" date="2017-08" db="EMBL/GenBank/DDBJ databases">
        <title>Harnessing the power of phylogenomics to disentangle the directionality and signatures of interkingdom host jumping in the parasitic fungal genus Tolypocladium.</title>
        <authorList>
            <person name="Quandt C.A."/>
            <person name="Patterson W."/>
            <person name="Spatafora J.W."/>
        </authorList>
    </citation>
    <scope>NUCLEOTIDE SEQUENCE [LARGE SCALE GENOMIC DNA]</scope>
    <source>
        <strain evidence="3 4">CBS 113982</strain>
    </source>
</reference>
<dbReference type="STRING" id="45235.A0A2K3QEU2"/>
<dbReference type="GO" id="GO:0072659">
    <property type="term" value="P:protein localization to plasma membrane"/>
    <property type="evidence" value="ECO:0007669"/>
    <property type="project" value="InterPro"/>
</dbReference>
<dbReference type="InterPro" id="IPR049150">
    <property type="entry name" value="EFR3_HEAT-like_rpt"/>
</dbReference>
<feature type="region of interest" description="Disordered" evidence="2">
    <location>
        <begin position="411"/>
        <end position="432"/>
    </location>
</feature>
<dbReference type="OrthoDB" id="19232at2759"/>
<evidence type="ECO:0000313" key="4">
    <source>
        <dbReference type="Proteomes" id="UP000236621"/>
    </source>
</evidence>
<dbReference type="Pfam" id="PF21072">
    <property type="entry name" value="EFR3"/>
    <property type="match status" value="1"/>
</dbReference>
<dbReference type="InterPro" id="IPR039786">
    <property type="entry name" value="EFR3"/>
</dbReference>
<gene>
    <name evidence="3" type="ORF">TCAP_04008</name>
</gene>
<feature type="compositionally biased region" description="Basic and acidic residues" evidence="2">
    <location>
        <begin position="418"/>
        <end position="432"/>
    </location>
</feature>
<name>A0A2K3QEU2_9HYPO</name>
<protein>
    <submittedName>
        <fullName evidence="3">Protein EFR3</fullName>
    </submittedName>
</protein>
<proteinExistence type="inferred from homology"/>
<feature type="compositionally biased region" description="Basic and acidic residues" evidence="2">
    <location>
        <begin position="1077"/>
        <end position="1092"/>
    </location>
</feature>
<organism evidence="3 4">
    <name type="scientific">Tolypocladium capitatum</name>
    <dbReference type="NCBI Taxonomy" id="45235"/>
    <lineage>
        <taxon>Eukaryota</taxon>
        <taxon>Fungi</taxon>
        <taxon>Dikarya</taxon>
        <taxon>Ascomycota</taxon>
        <taxon>Pezizomycotina</taxon>
        <taxon>Sordariomycetes</taxon>
        <taxon>Hypocreomycetidae</taxon>
        <taxon>Hypocreales</taxon>
        <taxon>Ophiocordycipitaceae</taxon>
        <taxon>Tolypocladium</taxon>
    </lineage>
</organism>
<comment type="similarity">
    <text evidence="1">Belongs to the EFR3 family.</text>
</comment>
<dbReference type="Proteomes" id="UP000236621">
    <property type="component" value="Unassembled WGS sequence"/>
</dbReference>
<comment type="caution">
    <text evidence="3">The sequence shown here is derived from an EMBL/GenBank/DDBJ whole genome shotgun (WGS) entry which is preliminary data.</text>
</comment>
<feature type="region of interest" description="Disordered" evidence="2">
    <location>
        <begin position="959"/>
        <end position="1120"/>
    </location>
</feature>
<evidence type="ECO:0000256" key="1">
    <source>
        <dbReference type="ARBA" id="ARBA00010216"/>
    </source>
</evidence>
<dbReference type="AlphaFoldDB" id="A0A2K3QEU2"/>
<feature type="compositionally biased region" description="Basic and acidic residues" evidence="2">
    <location>
        <begin position="1018"/>
        <end position="1028"/>
    </location>
</feature>
<dbReference type="GO" id="GO:0005886">
    <property type="term" value="C:plasma membrane"/>
    <property type="evidence" value="ECO:0007669"/>
    <property type="project" value="TreeGrafter"/>
</dbReference>